<comment type="caution">
    <text evidence="1">The sequence shown here is derived from an EMBL/GenBank/DDBJ whole genome shotgun (WGS) entry which is preliminary data.</text>
</comment>
<gene>
    <name evidence="1" type="ORF">SE17_40120</name>
</gene>
<feature type="non-terminal residue" evidence="1">
    <location>
        <position position="137"/>
    </location>
</feature>
<protein>
    <submittedName>
        <fullName evidence="1">Uncharacterized protein</fullName>
    </submittedName>
</protein>
<keyword evidence="2" id="KW-1185">Reference proteome</keyword>
<proteinExistence type="predicted"/>
<evidence type="ECO:0000313" key="2">
    <source>
        <dbReference type="Proteomes" id="UP000050509"/>
    </source>
</evidence>
<dbReference type="Proteomes" id="UP000050509">
    <property type="component" value="Unassembled WGS sequence"/>
</dbReference>
<name>A0A0P9CYB9_9CHLR</name>
<evidence type="ECO:0000313" key="1">
    <source>
        <dbReference type="EMBL" id="KPV48055.1"/>
    </source>
</evidence>
<accession>A0A0P9CYB9</accession>
<dbReference type="EMBL" id="LJCR01002988">
    <property type="protein sequence ID" value="KPV48055.1"/>
    <property type="molecule type" value="Genomic_DNA"/>
</dbReference>
<sequence>MPDLDLYHLLIQQMPVGTFDGADYTRLDAVWRVPHDGSEPTLIGPWQTWPLTTPARMIASERQLHEMQTALAQRDALIVRLTQELEAARRVPAGVAAAGTGMDDPEPTLGEQVTAAFEETTHALAGMAPAMRAAVES</sequence>
<organism evidence="1 2">
    <name type="scientific">Kouleothrix aurantiaca</name>
    <dbReference type="NCBI Taxonomy" id="186479"/>
    <lineage>
        <taxon>Bacteria</taxon>
        <taxon>Bacillati</taxon>
        <taxon>Chloroflexota</taxon>
        <taxon>Chloroflexia</taxon>
        <taxon>Chloroflexales</taxon>
        <taxon>Roseiflexineae</taxon>
        <taxon>Roseiflexaceae</taxon>
        <taxon>Kouleothrix</taxon>
    </lineage>
</organism>
<reference evidence="1 2" key="1">
    <citation type="submission" date="2015-09" db="EMBL/GenBank/DDBJ databases">
        <title>Draft genome sequence of Kouleothrix aurantiaca JCM 19913.</title>
        <authorList>
            <person name="Hemp J."/>
        </authorList>
    </citation>
    <scope>NUCLEOTIDE SEQUENCE [LARGE SCALE GENOMIC DNA]</scope>
    <source>
        <strain evidence="1 2">COM-B</strain>
    </source>
</reference>
<dbReference type="AlphaFoldDB" id="A0A0P9CYB9"/>